<sequence length="624" mass="69594">MHTNVLERIRALEADIERCIDSVVQQGLFAESIENERHRILLDHFTLQQAGIVRSTAEKLLDAYLDEDDIVQVQKAPADSPDDIAAAIKEFEAKIADIREYHHTYRDLPPVKNDLAVPDPRLLDDVFTVRERYGACFDMDAHYNRYSAFMVYTKTLAEGCASGSAEANKEAAPLSPSSILMWSSMWPGRLDYFSFTKTLPQLLLHEVEAHRKVVGFALYKPFVVELLAYLERFYRRIHPLKPGALERLMTEVEGDAEKYWAALEEAKAEVTSVAAAAAAAAASTEGKLASVQDAEDERAENGEADGAAGSLSKAKGAAAARISVENKVACGLLIPPSLRQRVKKFSLWPLPLIEGLLRDAELASSTTPGVATQASKYPASLADVKMVCVMEAKAAALLQSFLYTTLETTDKTLLRDYSRTIEELESDRELAEQAFLDSLNEVRQNLAGTMEGTVAHAAEYNLKLALEDSNGSRRERHRKANALTPAVPAPAAAEQPLEEEEQQLIDENGEPIPRWLAQLHQLEKMFRCDVCGGTIYKGPKVFREHFGAERHAEGLRRLGVVHHLKSYEGITSIRKVVEMRERLAGGESGFRKRLRDNTDNEEIQDARGHVVTAKEYLRLQQRRR</sequence>
<dbReference type="EMBL" id="JAFHKP010000030">
    <property type="protein sequence ID" value="KAG5473166.1"/>
    <property type="molecule type" value="Genomic_DNA"/>
</dbReference>
<feature type="region of interest" description="Disordered" evidence="7">
    <location>
        <begin position="289"/>
        <end position="309"/>
    </location>
</feature>
<dbReference type="RefSeq" id="XP_067690925.1">
    <property type="nucleotide sequence ID" value="XM_067834822.1"/>
</dbReference>
<evidence type="ECO:0000256" key="4">
    <source>
        <dbReference type="ARBA" id="ARBA00022833"/>
    </source>
</evidence>
<dbReference type="KEGG" id="lenr:94170332"/>
<dbReference type="AlphaFoldDB" id="A0A836KGF4"/>
<dbReference type="PANTHER" id="PTHR12786">
    <property type="entry name" value="SPLICING FACTOR SF3A-RELATED"/>
    <property type="match status" value="1"/>
</dbReference>
<evidence type="ECO:0000256" key="6">
    <source>
        <dbReference type="SAM" id="Coils"/>
    </source>
</evidence>
<feature type="compositionally biased region" description="Low complexity" evidence="7">
    <location>
        <begin position="481"/>
        <end position="495"/>
    </location>
</feature>
<dbReference type="PROSITE" id="PS50171">
    <property type="entry name" value="ZF_MATRIN"/>
    <property type="match status" value="1"/>
</dbReference>
<keyword evidence="2" id="KW-0479">Metal-binding</keyword>
<dbReference type="OrthoDB" id="2160351at2759"/>
<protein>
    <recommendedName>
        <fullName evidence="8">Matrin-type domain-containing protein</fullName>
    </recommendedName>
</protein>
<dbReference type="PANTHER" id="PTHR12786:SF2">
    <property type="entry name" value="SPLICING FACTOR 3A SUBUNIT 3"/>
    <property type="match status" value="1"/>
</dbReference>
<keyword evidence="3" id="KW-0863">Zinc-finger</keyword>
<keyword evidence="10" id="KW-1185">Reference proteome</keyword>
<evidence type="ECO:0000256" key="3">
    <source>
        <dbReference type="ARBA" id="ARBA00022771"/>
    </source>
</evidence>
<dbReference type="GeneID" id="94170332"/>
<dbReference type="InterPro" id="IPR000690">
    <property type="entry name" value="Matrin/U1-C_Znf_C2H2"/>
</dbReference>
<feature type="region of interest" description="Disordered" evidence="7">
    <location>
        <begin position="468"/>
        <end position="501"/>
    </location>
</feature>
<evidence type="ECO:0000256" key="7">
    <source>
        <dbReference type="SAM" id="MobiDB-lite"/>
    </source>
</evidence>
<keyword evidence="5" id="KW-0539">Nucleus</keyword>
<dbReference type="GO" id="GO:0003723">
    <property type="term" value="F:RNA binding"/>
    <property type="evidence" value="ECO:0007669"/>
    <property type="project" value="InterPro"/>
</dbReference>
<dbReference type="GO" id="GO:0000398">
    <property type="term" value="P:mRNA splicing, via spliceosome"/>
    <property type="evidence" value="ECO:0007669"/>
    <property type="project" value="InterPro"/>
</dbReference>
<evidence type="ECO:0000313" key="10">
    <source>
        <dbReference type="Proteomes" id="UP000674179"/>
    </source>
</evidence>
<accession>A0A836KGF4</accession>
<evidence type="ECO:0000256" key="1">
    <source>
        <dbReference type="ARBA" id="ARBA00004123"/>
    </source>
</evidence>
<evidence type="ECO:0000313" key="9">
    <source>
        <dbReference type="EMBL" id="KAG5473166.1"/>
    </source>
</evidence>
<keyword evidence="6" id="KW-0175">Coiled coil</keyword>
<dbReference type="Proteomes" id="UP000674179">
    <property type="component" value="Chromosome 30"/>
</dbReference>
<dbReference type="GO" id="GO:0005681">
    <property type="term" value="C:spliceosomal complex"/>
    <property type="evidence" value="ECO:0007669"/>
    <property type="project" value="InterPro"/>
</dbReference>
<dbReference type="Pfam" id="PF11931">
    <property type="entry name" value="SF3a60_Prp9_C"/>
    <property type="match status" value="1"/>
</dbReference>
<keyword evidence="4" id="KW-0862">Zinc</keyword>
<proteinExistence type="predicted"/>
<dbReference type="InterPro" id="IPR024598">
    <property type="entry name" value="SF3a60/Prp9_C"/>
</dbReference>
<gene>
    <name evidence="9" type="ORF">CUR178_03085</name>
</gene>
<dbReference type="GO" id="GO:0008270">
    <property type="term" value="F:zinc ion binding"/>
    <property type="evidence" value="ECO:0007669"/>
    <property type="project" value="UniProtKB-KW"/>
</dbReference>
<reference evidence="9 10" key="1">
    <citation type="submission" date="2021-02" db="EMBL/GenBank/DDBJ databases">
        <title>Leishmania (Mundinia) enrietti genome sequencing and assembly.</title>
        <authorList>
            <person name="Almutairi H."/>
            <person name="Gatherer D."/>
        </authorList>
    </citation>
    <scope>NUCLEOTIDE SEQUENCE [LARGE SCALE GENOMIC DNA]</scope>
    <source>
        <strain evidence="9">CUR178</strain>
    </source>
</reference>
<organism evidence="9 10">
    <name type="scientific">Leishmania enriettii</name>
    <dbReference type="NCBI Taxonomy" id="5663"/>
    <lineage>
        <taxon>Eukaryota</taxon>
        <taxon>Discoba</taxon>
        <taxon>Euglenozoa</taxon>
        <taxon>Kinetoplastea</taxon>
        <taxon>Metakinetoplastina</taxon>
        <taxon>Trypanosomatida</taxon>
        <taxon>Trypanosomatidae</taxon>
        <taxon>Leishmaniinae</taxon>
        <taxon>Leishmania</taxon>
    </lineage>
</organism>
<comment type="subcellular location">
    <subcellularLocation>
        <location evidence="1">Nucleus</location>
    </subcellularLocation>
</comment>
<comment type="caution">
    <text evidence="9">The sequence shown here is derived from an EMBL/GenBank/DDBJ whole genome shotgun (WGS) entry which is preliminary data.</text>
</comment>
<evidence type="ECO:0000256" key="2">
    <source>
        <dbReference type="ARBA" id="ARBA00022723"/>
    </source>
</evidence>
<feature type="domain" description="Matrin-type" evidence="8">
    <location>
        <begin position="526"/>
        <end position="557"/>
    </location>
</feature>
<evidence type="ECO:0000256" key="5">
    <source>
        <dbReference type="ARBA" id="ARBA00023242"/>
    </source>
</evidence>
<evidence type="ECO:0000259" key="8">
    <source>
        <dbReference type="PROSITE" id="PS50171"/>
    </source>
</evidence>
<dbReference type="InterPro" id="IPR051421">
    <property type="entry name" value="RNA_Proc_DNA_Dmg_Regulator"/>
</dbReference>
<feature type="coiled-coil region" evidence="6">
    <location>
        <begin position="414"/>
        <end position="441"/>
    </location>
</feature>
<name>A0A836KGF4_LEIEN</name>